<dbReference type="GeneID" id="36836706"/>
<dbReference type="KEGG" id="asul:DFR86_02015"/>
<dbReference type="OrthoDB" id="34551at2157"/>
<dbReference type="RefSeq" id="WP_110379333.1">
    <property type="nucleotide sequence ID" value="NZ_CP029288.2"/>
</dbReference>
<proteinExistence type="predicted"/>
<reference evidence="1 2" key="1">
    <citation type="submission" date="2018-05" db="EMBL/GenBank/DDBJ databases">
        <title>Complete Genome Sequences of Extremely Thermoacidophilic, Metal-Mobilizing Type-Strain Members of the Archaeal Family Sulfolobaceae: Acidianus brierleyi DSM-1651T, Acidianus sulfidivorans DSM-18786T, Metallosphaera hakonensis DSM-7519T, and Metallosphaera prunae DSM-10039T.</title>
        <authorList>
            <person name="Counts J.A."/>
            <person name="Kelly R.M."/>
        </authorList>
    </citation>
    <scope>NUCLEOTIDE SEQUENCE [LARGE SCALE GENOMIC DNA]</scope>
    <source>
        <strain evidence="1 2">JP7</strain>
    </source>
</reference>
<accession>A0A2U9IK95</accession>
<name>A0A2U9IK95_9CREN</name>
<gene>
    <name evidence="1" type="ORF">DFR86_02015</name>
</gene>
<dbReference type="Proteomes" id="UP000248410">
    <property type="component" value="Chromosome"/>
</dbReference>
<organism evidence="1 2">
    <name type="scientific">Acidianus sulfidivorans JP7</name>
    <dbReference type="NCBI Taxonomy" id="619593"/>
    <lineage>
        <taxon>Archaea</taxon>
        <taxon>Thermoproteota</taxon>
        <taxon>Thermoprotei</taxon>
        <taxon>Sulfolobales</taxon>
        <taxon>Sulfolobaceae</taxon>
        <taxon>Acidianus</taxon>
    </lineage>
</organism>
<dbReference type="AlphaFoldDB" id="A0A2U9IK95"/>
<sequence length="262" mass="30376">MITEGYFIEYKNVIWAVKGCTHPKGYVVAIPRKIGNNKIKTFSEGMKIVRERFPDILRYEKKIGFEVPLIPLDESKVFDPFSFKSNDKNINEFLSLFDDVGVTGSWLYEGKGNDIDIITFNQKNYDILKKLREERITSPLNSVNEKEIEILEYNDFKSLKQNRVLEGIYKGIPYTFKIVNCEDFGEVKFTTSFDGTVTIIKAEKNFTIPVKYVTKEGYIATSFRTRFTELPLGTKLYVKGIILHRENFNDLDLDIAEKVKII</sequence>
<dbReference type="EMBL" id="CP029288">
    <property type="protein sequence ID" value="AWR96443.1"/>
    <property type="molecule type" value="Genomic_DNA"/>
</dbReference>
<keyword evidence="2" id="KW-1185">Reference proteome</keyword>
<evidence type="ECO:0000313" key="2">
    <source>
        <dbReference type="Proteomes" id="UP000248410"/>
    </source>
</evidence>
<protein>
    <submittedName>
        <fullName evidence="1">Uncharacterized protein</fullName>
    </submittedName>
</protein>
<evidence type="ECO:0000313" key="1">
    <source>
        <dbReference type="EMBL" id="AWR96443.1"/>
    </source>
</evidence>